<dbReference type="InterPro" id="IPR002302">
    <property type="entry name" value="Leu-tRNA-ligase"/>
</dbReference>
<feature type="non-terminal residue" evidence="10">
    <location>
        <position position="1"/>
    </location>
</feature>
<name>X1HDQ5_9ZZZZ</name>
<dbReference type="GO" id="GO:0004823">
    <property type="term" value="F:leucine-tRNA ligase activity"/>
    <property type="evidence" value="ECO:0007669"/>
    <property type="project" value="UniProtKB-EC"/>
</dbReference>
<dbReference type="EC" id="6.1.1.4" evidence="2"/>
<sequence>AEIFTKLLSPFAPHLAEELWQIFGNKPSIADEEFPVYNEEFFKEDIFEYPVSFNGKLRFKIELSLSLEKEEIEAAVLNDKRTDRWLDGKKPKKIIIVHKRIVNVVV</sequence>
<dbReference type="GO" id="GO:0005829">
    <property type="term" value="C:cytosol"/>
    <property type="evidence" value="ECO:0007669"/>
    <property type="project" value="TreeGrafter"/>
</dbReference>
<reference evidence="10" key="1">
    <citation type="journal article" date="2014" name="Front. Microbiol.">
        <title>High frequency of phylogenetically diverse reductive dehalogenase-homologous genes in deep subseafloor sedimentary metagenomes.</title>
        <authorList>
            <person name="Kawai M."/>
            <person name="Futagami T."/>
            <person name="Toyoda A."/>
            <person name="Takaki Y."/>
            <person name="Nishi S."/>
            <person name="Hori S."/>
            <person name="Arai W."/>
            <person name="Tsubouchi T."/>
            <person name="Morono Y."/>
            <person name="Uchiyama I."/>
            <person name="Ito T."/>
            <person name="Fujiyama A."/>
            <person name="Inagaki F."/>
            <person name="Takami H."/>
        </authorList>
    </citation>
    <scope>NUCLEOTIDE SEQUENCE</scope>
    <source>
        <strain evidence="10">Expedition CK06-06</strain>
    </source>
</reference>
<protein>
    <recommendedName>
        <fullName evidence="2">leucine--tRNA ligase</fullName>
        <ecNumber evidence="2">6.1.1.4</ecNumber>
    </recommendedName>
</protein>
<dbReference type="InterPro" id="IPR009080">
    <property type="entry name" value="tRNAsynth_Ia_anticodon-bd"/>
</dbReference>
<keyword evidence="4" id="KW-0547">Nucleotide-binding</keyword>
<organism evidence="10">
    <name type="scientific">marine sediment metagenome</name>
    <dbReference type="NCBI Taxonomy" id="412755"/>
    <lineage>
        <taxon>unclassified sequences</taxon>
        <taxon>metagenomes</taxon>
        <taxon>ecological metagenomes</taxon>
    </lineage>
</organism>
<dbReference type="PANTHER" id="PTHR43740:SF2">
    <property type="entry name" value="LEUCINE--TRNA LIGASE, MITOCHONDRIAL"/>
    <property type="match status" value="1"/>
</dbReference>
<evidence type="ECO:0000313" key="10">
    <source>
        <dbReference type="EMBL" id="GAH67522.1"/>
    </source>
</evidence>
<dbReference type="Gene3D" id="1.10.730.10">
    <property type="entry name" value="Isoleucyl-tRNA Synthetase, Domain 1"/>
    <property type="match status" value="1"/>
</dbReference>
<gene>
    <name evidence="10" type="ORF">S03H2_41120</name>
</gene>
<dbReference type="EMBL" id="BARU01025530">
    <property type="protein sequence ID" value="GAH67522.1"/>
    <property type="molecule type" value="Genomic_DNA"/>
</dbReference>
<dbReference type="GO" id="GO:0005524">
    <property type="term" value="F:ATP binding"/>
    <property type="evidence" value="ECO:0007669"/>
    <property type="project" value="UniProtKB-KW"/>
</dbReference>
<evidence type="ECO:0000256" key="7">
    <source>
        <dbReference type="ARBA" id="ARBA00023146"/>
    </source>
</evidence>
<dbReference type="GO" id="GO:0006429">
    <property type="term" value="P:leucyl-tRNA aminoacylation"/>
    <property type="evidence" value="ECO:0007669"/>
    <property type="project" value="InterPro"/>
</dbReference>
<keyword evidence="6" id="KW-0648">Protein biosynthesis</keyword>
<evidence type="ECO:0000259" key="9">
    <source>
        <dbReference type="Pfam" id="PF08264"/>
    </source>
</evidence>
<comment type="similarity">
    <text evidence="1">Belongs to the class-I aminoacyl-tRNA synthetase family.</text>
</comment>
<evidence type="ECO:0000256" key="5">
    <source>
        <dbReference type="ARBA" id="ARBA00022840"/>
    </source>
</evidence>
<accession>X1HDQ5</accession>
<dbReference type="PANTHER" id="PTHR43740">
    <property type="entry name" value="LEUCYL-TRNA SYNTHETASE"/>
    <property type="match status" value="1"/>
</dbReference>
<dbReference type="AlphaFoldDB" id="X1HDQ5"/>
<evidence type="ECO:0000256" key="6">
    <source>
        <dbReference type="ARBA" id="ARBA00022917"/>
    </source>
</evidence>
<dbReference type="Pfam" id="PF08264">
    <property type="entry name" value="Anticodon_1"/>
    <property type="match status" value="1"/>
</dbReference>
<proteinExistence type="inferred from homology"/>
<keyword evidence="3" id="KW-0436">Ligase</keyword>
<evidence type="ECO:0000256" key="2">
    <source>
        <dbReference type="ARBA" id="ARBA00013164"/>
    </source>
</evidence>
<dbReference type="InterPro" id="IPR013155">
    <property type="entry name" value="M/V/L/I-tRNA-synth_anticd-bd"/>
</dbReference>
<keyword evidence="5" id="KW-0067">ATP-binding</keyword>
<feature type="domain" description="Methionyl/Valyl/Leucyl/Isoleucyl-tRNA synthetase anticodon-binding" evidence="9">
    <location>
        <begin position="2"/>
        <end position="71"/>
    </location>
</feature>
<comment type="caution">
    <text evidence="10">The sequence shown here is derived from an EMBL/GenBank/DDBJ whole genome shotgun (WGS) entry which is preliminary data.</text>
</comment>
<keyword evidence="7" id="KW-0030">Aminoacyl-tRNA synthetase</keyword>
<evidence type="ECO:0000256" key="8">
    <source>
        <dbReference type="ARBA" id="ARBA00047469"/>
    </source>
</evidence>
<evidence type="ECO:0000256" key="1">
    <source>
        <dbReference type="ARBA" id="ARBA00005594"/>
    </source>
</evidence>
<evidence type="ECO:0000256" key="3">
    <source>
        <dbReference type="ARBA" id="ARBA00022598"/>
    </source>
</evidence>
<comment type="catalytic activity">
    <reaction evidence="8">
        <text>tRNA(Leu) + L-leucine + ATP = L-leucyl-tRNA(Leu) + AMP + diphosphate</text>
        <dbReference type="Rhea" id="RHEA:11688"/>
        <dbReference type="Rhea" id="RHEA-COMP:9613"/>
        <dbReference type="Rhea" id="RHEA-COMP:9622"/>
        <dbReference type="ChEBI" id="CHEBI:30616"/>
        <dbReference type="ChEBI" id="CHEBI:33019"/>
        <dbReference type="ChEBI" id="CHEBI:57427"/>
        <dbReference type="ChEBI" id="CHEBI:78442"/>
        <dbReference type="ChEBI" id="CHEBI:78494"/>
        <dbReference type="ChEBI" id="CHEBI:456215"/>
        <dbReference type="EC" id="6.1.1.4"/>
    </reaction>
</comment>
<dbReference type="SUPFAM" id="SSF47323">
    <property type="entry name" value="Anticodon-binding domain of a subclass of class I aminoacyl-tRNA synthetases"/>
    <property type="match status" value="1"/>
</dbReference>
<evidence type="ECO:0000256" key="4">
    <source>
        <dbReference type="ARBA" id="ARBA00022741"/>
    </source>
</evidence>